<evidence type="ECO:0000313" key="12">
    <source>
        <dbReference type="EMBL" id="MFC3679181.1"/>
    </source>
</evidence>
<dbReference type="NCBIfam" id="TIGR00530">
    <property type="entry name" value="AGP_acyltrn"/>
    <property type="match status" value="1"/>
</dbReference>
<dbReference type="EMBL" id="JBHRYB010000003">
    <property type="protein sequence ID" value="MFC3679181.1"/>
    <property type="molecule type" value="Genomic_DNA"/>
</dbReference>
<comment type="caution">
    <text evidence="12">The sequence shown here is derived from an EMBL/GenBank/DDBJ whole genome shotgun (WGS) entry which is preliminary data.</text>
</comment>
<feature type="domain" description="Phospholipid/glycerol acyltransferase" evidence="11">
    <location>
        <begin position="67"/>
        <end position="182"/>
    </location>
</feature>
<evidence type="ECO:0000256" key="5">
    <source>
        <dbReference type="ARBA" id="ARBA00013211"/>
    </source>
</evidence>
<comment type="catalytic activity">
    <reaction evidence="1 9">
        <text>a 1-acyl-sn-glycero-3-phosphate + an acyl-CoA = a 1,2-diacyl-sn-glycero-3-phosphate + CoA</text>
        <dbReference type="Rhea" id="RHEA:19709"/>
        <dbReference type="ChEBI" id="CHEBI:57287"/>
        <dbReference type="ChEBI" id="CHEBI:57970"/>
        <dbReference type="ChEBI" id="CHEBI:58342"/>
        <dbReference type="ChEBI" id="CHEBI:58608"/>
        <dbReference type="EC" id="2.3.1.51"/>
    </reaction>
</comment>
<dbReference type="Pfam" id="PF01553">
    <property type="entry name" value="Acyltransferase"/>
    <property type="match status" value="1"/>
</dbReference>
<dbReference type="InterPro" id="IPR004552">
    <property type="entry name" value="AGP_acyltrans"/>
</dbReference>
<evidence type="ECO:0000256" key="1">
    <source>
        <dbReference type="ARBA" id="ARBA00001141"/>
    </source>
</evidence>
<keyword evidence="8 9" id="KW-0012">Acyltransferase</keyword>
<evidence type="ECO:0000256" key="3">
    <source>
        <dbReference type="ARBA" id="ARBA00005189"/>
    </source>
</evidence>
<evidence type="ECO:0000256" key="7">
    <source>
        <dbReference type="ARBA" id="ARBA00022679"/>
    </source>
</evidence>
<keyword evidence="10" id="KW-0472">Membrane</keyword>
<evidence type="ECO:0000256" key="4">
    <source>
        <dbReference type="ARBA" id="ARBA00008655"/>
    </source>
</evidence>
<protein>
    <recommendedName>
        <fullName evidence="6 9">1-acyl-sn-glycerol-3-phosphate acyltransferase</fullName>
        <ecNumber evidence="5 9">2.3.1.51</ecNumber>
    </recommendedName>
</protein>
<dbReference type="InterPro" id="IPR002123">
    <property type="entry name" value="Plipid/glycerol_acylTrfase"/>
</dbReference>
<dbReference type="CDD" id="cd07989">
    <property type="entry name" value="LPLAT_AGPAT-like"/>
    <property type="match status" value="1"/>
</dbReference>
<keyword evidence="9" id="KW-0443">Lipid metabolism</keyword>
<dbReference type="SUPFAM" id="SSF69593">
    <property type="entry name" value="Glycerol-3-phosphate (1)-acyltransferase"/>
    <property type="match status" value="1"/>
</dbReference>
<keyword evidence="9" id="KW-0444">Lipid biosynthesis</keyword>
<comment type="pathway">
    <text evidence="3">Lipid metabolism.</text>
</comment>
<evidence type="ECO:0000256" key="10">
    <source>
        <dbReference type="SAM" id="Phobius"/>
    </source>
</evidence>
<evidence type="ECO:0000256" key="9">
    <source>
        <dbReference type="RuleBase" id="RU361267"/>
    </source>
</evidence>
<evidence type="ECO:0000313" key="13">
    <source>
        <dbReference type="Proteomes" id="UP001595722"/>
    </source>
</evidence>
<dbReference type="EC" id="2.3.1.51" evidence="5 9"/>
<dbReference type="Proteomes" id="UP001595722">
    <property type="component" value="Unassembled WGS sequence"/>
</dbReference>
<comment type="similarity">
    <text evidence="4 9">Belongs to the 1-acyl-sn-glycerol-3-phosphate acyltransferase family.</text>
</comment>
<keyword evidence="13" id="KW-1185">Reference proteome</keyword>
<sequence>MLFYARVVLLTLYFLLVCAVVIPFCMLRPFHRNNTRDGSWLMSLGRYLLGIRLRVVRNNRLSDDQPAVYISNHQDNLDVFTVTARMPGNTFFLGKSTLKYIPVFGTAFWLAGNLFIDRKNKAKAWETMAQVARQVRQRQCSVYIFPEGTRSRGRGLMPFKSGAFALAIESGLPVVPIVFSSSDKNIDPGRWQAGQCLVSFLDPVPTDGLGEADVKNLAEQCRQRMQLAIDEMDNQLAGETK</sequence>
<evidence type="ECO:0000256" key="6">
    <source>
        <dbReference type="ARBA" id="ARBA00016139"/>
    </source>
</evidence>
<evidence type="ECO:0000256" key="8">
    <source>
        <dbReference type="ARBA" id="ARBA00023315"/>
    </source>
</evidence>
<dbReference type="PANTHER" id="PTHR10434">
    <property type="entry name" value="1-ACYL-SN-GLYCEROL-3-PHOSPHATE ACYLTRANSFERASE"/>
    <property type="match status" value="1"/>
</dbReference>
<evidence type="ECO:0000259" key="11">
    <source>
        <dbReference type="SMART" id="SM00563"/>
    </source>
</evidence>
<keyword evidence="10" id="KW-0812">Transmembrane</keyword>
<keyword evidence="9" id="KW-1208">Phospholipid metabolism</keyword>
<accession>A0ABV7VNU6</accession>
<keyword evidence="7 9" id="KW-0808">Transferase</keyword>
<reference evidence="13" key="1">
    <citation type="journal article" date="2019" name="Int. J. Syst. Evol. Microbiol.">
        <title>The Global Catalogue of Microorganisms (GCM) 10K type strain sequencing project: providing services to taxonomists for standard genome sequencing and annotation.</title>
        <authorList>
            <consortium name="The Broad Institute Genomics Platform"/>
            <consortium name="The Broad Institute Genome Sequencing Center for Infectious Disease"/>
            <person name="Wu L."/>
            <person name="Ma J."/>
        </authorList>
    </citation>
    <scope>NUCLEOTIDE SEQUENCE [LARGE SCALE GENOMIC DNA]</scope>
    <source>
        <strain evidence="13">KCTC 42424</strain>
    </source>
</reference>
<feature type="transmembrane region" description="Helical" evidence="10">
    <location>
        <begin position="7"/>
        <end position="30"/>
    </location>
</feature>
<comment type="domain">
    <text evidence="9">The HXXXXD motif is essential for acyltransferase activity and may constitute the binding site for the phosphate moiety of the glycerol-3-phosphate.</text>
</comment>
<keyword evidence="9" id="KW-0594">Phospholipid biosynthesis</keyword>
<evidence type="ECO:0000256" key="2">
    <source>
        <dbReference type="ARBA" id="ARBA00004728"/>
    </source>
</evidence>
<dbReference type="SMART" id="SM00563">
    <property type="entry name" value="PlsC"/>
    <property type="match status" value="1"/>
</dbReference>
<proteinExistence type="inferred from homology"/>
<dbReference type="PANTHER" id="PTHR10434:SF11">
    <property type="entry name" value="1-ACYL-SN-GLYCEROL-3-PHOSPHATE ACYLTRANSFERASE"/>
    <property type="match status" value="1"/>
</dbReference>
<gene>
    <name evidence="12" type="ORF">ACFOMG_03540</name>
</gene>
<name>A0ABV7VNU6_9GAMM</name>
<organism evidence="12 13">
    <name type="scientific">Bacterioplanoides pacificum</name>
    <dbReference type="NCBI Taxonomy" id="1171596"/>
    <lineage>
        <taxon>Bacteria</taxon>
        <taxon>Pseudomonadati</taxon>
        <taxon>Pseudomonadota</taxon>
        <taxon>Gammaproteobacteria</taxon>
        <taxon>Oceanospirillales</taxon>
        <taxon>Oceanospirillaceae</taxon>
        <taxon>Bacterioplanoides</taxon>
    </lineage>
</organism>
<keyword evidence="10" id="KW-1133">Transmembrane helix</keyword>
<comment type="pathway">
    <text evidence="2">Phospholipid metabolism; CDP-diacylglycerol biosynthesis; CDP-diacylglycerol from sn-glycerol 3-phosphate: step 2/3.</text>
</comment>
<dbReference type="GO" id="GO:0016746">
    <property type="term" value="F:acyltransferase activity"/>
    <property type="evidence" value="ECO:0007669"/>
    <property type="project" value="UniProtKB-KW"/>
</dbReference>